<comment type="subcellular location">
    <subcellularLocation>
        <location evidence="1 7">Cell membrane</location>
        <topology evidence="1 7">Multi-pass membrane protein</topology>
    </subcellularLocation>
</comment>
<reference evidence="11" key="1">
    <citation type="journal article" date="2019" name="Int. J. Syst. Evol. Microbiol.">
        <title>The Global Catalogue of Microorganisms (GCM) 10K type strain sequencing project: providing services to taxonomists for standard genome sequencing and annotation.</title>
        <authorList>
            <consortium name="The Broad Institute Genomics Platform"/>
            <consortium name="The Broad Institute Genome Sequencing Center for Infectious Disease"/>
            <person name="Wu L."/>
            <person name="Ma J."/>
        </authorList>
    </citation>
    <scope>NUCLEOTIDE SEQUENCE [LARGE SCALE GENOMIC DNA]</scope>
    <source>
        <strain evidence="11">JCM 30331</strain>
    </source>
</reference>
<feature type="compositionally biased region" description="Polar residues" evidence="8">
    <location>
        <begin position="1"/>
        <end position="13"/>
    </location>
</feature>
<keyword evidence="4 7" id="KW-0812">Transmembrane</keyword>
<dbReference type="Proteomes" id="UP000647587">
    <property type="component" value="Unassembled WGS sequence"/>
</dbReference>
<feature type="transmembrane region" description="Helical" evidence="7">
    <location>
        <begin position="205"/>
        <end position="226"/>
    </location>
</feature>
<organism evidence="10 11">
    <name type="scientific">Deinococcus malanensis</name>
    <dbReference type="NCBI Taxonomy" id="1706855"/>
    <lineage>
        <taxon>Bacteria</taxon>
        <taxon>Thermotogati</taxon>
        <taxon>Deinococcota</taxon>
        <taxon>Deinococci</taxon>
        <taxon>Deinococcales</taxon>
        <taxon>Deinococcaceae</taxon>
        <taxon>Deinococcus</taxon>
    </lineage>
</organism>
<evidence type="ECO:0000256" key="7">
    <source>
        <dbReference type="RuleBase" id="RU363032"/>
    </source>
</evidence>
<dbReference type="Pfam" id="PF00528">
    <property type="entry name" value="BPD_transp_1"/>
    <property type="match status" value="1"/>
</dbReference>
<keyword evidence="6 7" id="KW-0472">Membrane</keyword>
<comment type="similarity">
    <text evidence="7">Belongs to the binding-protein-dependent transport system permease family.</text>
</comment>
<dbReference type="InterPro" id="IPR000515">
    <property type="entry name" value="MetI-like"/>
</dbReference>
<evidence type="ECO:0000256" key="4">
    <source>
        <dbReference type="ARBA" id="ARBA00022692"/>
    </source>
</evidence>
<sequence length="295" mass="32376">MAISTPNAKTNATTRHRRRVSGTRPLTRGGAYLLLALGALLTLAPFYFMFVFATHDRSEIFHIPPPIWFGDNATINYNNLIERVPFWRGLWNSLYLAIMTTVTTLFFCSLAGLAFAMYTFKGREFLFAIVLATLLIPTALNIVPFALIMQAIGWIDTPRALWVPGMAGAFGIFLMRQYIGSAIPKELMEAGRIDGASEFGIYRRIILPLCGPALGTLGMITFIGSWNSFVGPLIIFRSAETYTAPLLIRSLQAVANTDWGALMVGVALTVLPLLVIFAFASRQLIEGLTSGSLKG</sequence>
<keyword evidence="2 7" id="KW-0813">Transport</keyword>
<feature type="transmembrane region" description="Helical" evidence="7">
    <location>
        <begin position="161"/>
        <end position="179"/>
    </location>
</feature>
<feature type="transmembrane region" description="Helical" evidence="7">
    <location>
        <begin position="259"/>
        <end position="280"/>
    </location>
</feature>
<feature type="region of interest" description="Disordered" evidence="8">
    <location>
        <begin position="1"/>
        <end position="23"/>
    </location>
</feature>
<feature type="transmembrane region" description="Helical" evidence="7">
    <location>
        <begin position="94"/>
        <end position="118"/>
    </location>
</feature>
<dbReference type="RefSeq" id="WP_189007681.1">
    <property type="nucleotide sequence ID" value="NZ_BMPP01000007.1"/>
</dbReference>
<dbReference type="PROSITE" id="PS50928">
    <property type="entry name" value="ABC_TM1"/>
    <property type="match status" value="1"/>
</dbReference>
<accession>A0ABQ2EU34</accession>
<keyword evidence="10" id="KW-0547">Nucleotide-binding</keyword>
<dbReference type="EMBL" id="BMPP01000007">
    <property type="protein sequence ID" value="GGK26369.1"/>
    <property type="molecule type" value="Genomic_DNA"/>
</dbReference>
<keyword evidence="10" id="KW-0067">ATP-binding</keyword>
<evidence type="ECO:0000256" key="8">
    <source>
        <dbReference type="SAM" id="MobiDB-lite"/>
    </source>
</evidence>
<keyword evidence="5 7" id="KW-1133">Transmembrane helix</keyword>
<evidence type="ECO:0000259" key="9">
    <source>
        <dbReference type="PROSITE" id="PS50928"/>
    </source>
</evidence>
<feature type="transmembrane region" description="Helical" evidence="7">
    <location>
        <begin position="125"/>
        <end position="155"/>
    </location>
</feature>
<name>A0ABQ2EU34_9DEIO</name>
<gene>
    <name evidence="10" type="ORF">GCM10008955_20260</name>
</gene>
<keyword evidence="3" id="KW-1003">Cell membrane</keyword>
<dbReference type="GO" id="GO:0005524">
    <property type="term" value="F:ATP binding"/>
    <property type="evidence" value="ECO:0007669"/>
    <property type="project" value="UniProtKB-KW"/>
</dbReference>
<dbReference type="CDD" id="cd06261">
    <property type="entry name" value="TM_PBP2"/>
    <property type="match status" value="1"/>
</dbReference>
<dbReference type="SUPFAM" id="SSF161098">
    <property type="entry name" value="MetI-like"/>
    <property type="match status" value="1"/>
</dbReference>
<evidence type="ECO:0000313" key="11">
    <source>
        <dbReference type="Proteomes" id="UP000647587"/>
    </source>
</evidence>
<evidence type="ECO:0000313" key="10">
    <source>
        <dbReference type="EMBL" id="GGK26369.1"/>
    </source>
</evidence>
<evidence type="ECO:0000256" key="2">
    <source>
        <dbReference type="ARBA" id="ARBA00022448"/>
    </source>
</evidence>
<evidence type="ECO:0000256" key="3">
    <source>
        <dbReference type="ARBA" id="ARBA00022475"/>
    </source>
</evidence>
<evidence type="ECO:0000256" key="5">
    <source>
        <dbReference type="ARBA" id="ARBA00022989"/>
    </source>
</evidence>
<evidence type="ECO:0000256" key="6">
    <source>
        <dbReference type="ARBA" id="ARBA00023136"/>
    </source>
</evidence>
<keyword evidence="11" id="KW-1185">Reference proteome</keyword>
<feature type="domain" description="ABC transmembrane type-1" evidence="9">
    <location>
        <begin position="90"/>
        <end position="280"/>
    </location>
</feature>
<dbReference type="InterPro" id="IPR035906">
    <property type="entry name" value="MetI-like_sf"/>
</dbReference>
<feature type="transmembrane region" description="Helical" evidence="7">
    <location>
        <begin position="31"/>
        <end position="53"/>
    </location>
</feature>
<dbReference type="PANTHER" id="PTHR43744:SF12">
    <property type="entry name" value="ABC TRANSPORTER PERMEASE PROTEIN MG189-RELATED"/>
    <property type="match status" value="1"/>
</dbReference>
<proteinExistence type="inferred from homology"/>
<dbReference type="PANTHER" id="PTHR43744">
    <property type="entry name" value="ABC TRANSPORTER PERMEASE PROTEIN MG189-RELATED-RELATED"/>
    <property type="match status" value="1"/>
</dbReference>
<evidence type="ECO:0000256" key="1">
    <source>
        <dbReference type="ARBA" id="ARBA00004651"/>
    </source>
</evidence>
<protein>
    <submittedName>
        <fullName evidence="10">Sugar ABC transporter ATP-binding protein</fullName>
    </submittedName>
</protein>
<comment type="caution">
    <text evidence="10">The sequence shown here is derived from an EMBL/GenBank/DDBJ whole genome shotgun (WGS) entry which is preliminary data.</text>
</comment>
<dbReference type="Gene3D" id="1.10.3720.10">
    <property type="entry name" value="MetI-like"/>
    <property type="match status" value="1"/>
</dbReference>